<name>A0ACC1HST2_9FUNG</name>
<keyword evidence="2" id="KW-1185">Reference proteome</keyword>
<protein>
    <submittedName>
        <fullName evidence="1">Uncharacterized protein</fullName>
    </submittedName>
</protein>
<comment type="caution">
    <text evidence="1">The sequence shown here is derived from an EMBL/GenBank/DDBJ whole genome shotgun (WGS) entry which is preliminary data.</text>
</comment>
<organism evidence="1 2">
    <name type="scientific">Spiromyces aspiralis</name>
    <dbReference type="NCBI Taxonomy" id="68401"/>
    <lineage>
        <taxon>Eukaryota</taxon>
        <taxon>Fungi</taxon>
        <taxon>Fungi incertae sedis</taxon>
        <taxon>Zoopagomycota</taxon>
        <taxon>Kickxellomycotina</taxon>
        <taxon>Kickxellomycetes</taxon>
        <taxon>Kickxellales</taxon>
        <taxon>Kickxellaceae</taxon>
        <taxon>Spiromyces</taxon>
    </lineage>
</organism>
<accession>A0ACC1HST2</accession>
<reference evidence="1" key="1">
    <citation type="submission" date="2022-06" db="EMBL/GenBank/DDBJ databases">
        <title>Phylogenomic reconstructions and comparative analyses of Kickxellomycotina fungi.</title>
        <authorList>
            <person name="Reynolds N.K."/>
            <person name="Stajich J.E."/>
            <person name="Barry K."/>
            <person name="Grigoriev I.V."/>
            <person name="Crous P."/>
            <person name="Smith M.E."/>
        </authorList>
    </citation>
    <scope>NUCLEOTIDE SEQUENCE</scope>
    <source>
        <strain evidence="1">RSA 2271</strain>
    </source>
</reference>
<dbReference type="Proteomes" id="UP001145114">
    <property type="component" value="Unassembled WGS sequence"/>
</dbReference>
<dbReference type="EMBL" id="JAMZIH010000475">
    <property type="protein sequence ID" value="KAJ1679292.1"/>
    <property type="molecule type" value="Genomic_DNA"/>
</dbReference>
<proteinExistence type="predicted"/>
<gene>
    <name evidence="1" type="ORF">EV182_002350</name>
</gene>
<evidence type="ECO:0000313" key="2">
    <source>
        <dbReference type="Proteomes" id="UP001145114"/>
    </source>
</evidence>
<evidence type="ECO:0000313" key="1">
    <source>
        <dbReference type="EMBL" id="KAJ1679292.1"/>
    </source>
</evidence>
<sequence length="158" mass="17992">MSTSAAAASPTTQLEHKFNWCRLCMQCLTCPRGTKRIFQQNDCHCQERILPHHAKDVSEKGTTDFRFRSLKPEEVQALILLQCNMPKAHAPKIEPGLRRANICGTCQQRLRRGVDAITQNAASDSNDNDSHTDFRKRRSIRASIMDIQNRKCAIHTFV</sequence>